<evidence type="ECO:0000313" key="2">
    <source>
        <dbReference type="Proteomes" id="UP000325517"/>
    </source>
</evidence>
<dbReference type="Proteomes" id="UP000325517">
    <property type="component" value="Chromosome"/>
</dbReference>
<dbReference type="AlphaFoldDB" id="A0A5J6SS53"/>
<organism evidence="1 2">
    <name type="scientific">Psychrobacillus glaciei</name>
    <dbReference type="NCBI Taxonomy" id="2283160"/>
    <lineage>
        <taxon>Bacteria</taxon>
        <taxon>Bacillati</taxon>
        <taxon>Bacillota</taxon>
        <taxon>Bacilli</taxon>
        <taxon>Bacillales</taxon>
        <taxon>Bacillaceae</taxon>
        <taxon>Psychrobacillus</taxon>
    </lineage>
</organism>
<accession>A0A5J6SS53</accession>
<reference evidence="1 2" key="1">
    <citation type="submission" date="2018-07" db="EMBL/GenBank/DDBJ databases">
        <title>Complete genome sequence of Psychrobacillus sp. PB01, isolated from iceberg, and comparative genome analysis of Psychrobacillus strains.</title>
        <authorList>
            <person name="Lee P.C."/>
        </authorList>
    </citation>
    <scope>NUCLEOTIDE SEQUENCE [LARGE SCALE GENOMIC DNA]</scope>
    <source>
        <strain evidence="1 2">PB01</strain>
    </source>
</reference>
<sequence>MSPYYFSINQPFPLTKPIIKTRTILNILIGAIGGGDGSSLTPLKAEIMLIFEEYIIHILTFHFNIVRVLCSKFES</sequence>
<protein>
    <submittedName>
        <fullName evidence="1">Uncharacterized protein</fullName>
    </submittedName>
</protein>
<name>A0A5J6SS53_9BACI</name>
<proteinExistence type="predicted"/>
<dbReference type="EMBL" id="CP031223">
    <property type="protein sequence ID" value="QFG00334.1"/>
    <property type="molecule type" value="Genomic_DNA"/>
</dbReference>
<evidence type="ECO:0000313" key="1">
    <source>
        <dbReference type="EMBL" id="QFG00334.1"/>
    </source>
</evidence>
<keyword evidence="2" id="KW-1185">Reference proteome</keyword>
<dbReference type="KEGG" id="psyo:PB01_16800"/>
<gene>
    <name evidence="1" type="ORF">PB01_16800</name>
</gene>